<dbReference type="InterPro" id="IPR006195">
    <property type="entry name" value="aa-tRNA-synth_II"/>
</dbReference>
<accession>A0ABU5L7G5</accession>
<comment type="pathway">
    <text evidence="2 12">Aminoacyl-tRNA biosynthesis; selenocysteinyl-tRNA(Sec) biosynthesis; L-seryl-tRNA(Sec) from L-serine and tRNA(Sec): step 1/1.</text>
</comment>
<dbReference type="Gene3D" id="1.10.287.40">
    <property type="entry name" value="Serine-tRNA synthetase, tRNA binding domain"/>
    <property type="match status" value="1"/>
</dbReference>
<evidence type="ECO:0000256" key="7">
    <source>
        <dbReference type="ARBA" id="ARBA00022840"/>
    </source>
</evidence>
<comment type="subcellular location">
    <subcellularLocation>
        <location evidence="1 12">Cytoplasm</location>
    </subcellularLocation>
</comment>
<dbReference type="PIRSF" id="PIRSF001529">
    <property type="entry name" value="Ser-tRNA-synth_IIa"/>
    <property type="match status" value="1"/>
</dbReference>
<dbReference type="InterPro" id="IPR042103">
    <property type="entry name" value="SerRS_1_N_sf"/>
</dbReference>
<keyword evidence="15" id="KW-1185">Reference proteome</keyword>
<dbReference type="Proteomes" id="UP001293791">
    <property type="component" value="Unassembled WGS sequence"/>
</dbReference>
<dbReference type="NCBIfam" id="TIGR00414">
    <property type="entry name" value="serS"/>
    <property type="match status" value="1"/>
</dbReference>
<dbReference type="EC" id="6.1.1.11" evidence="12"/>
<evidence type="ECO:0000256" key="9">
    <source>
        <dbReference type="ARBA" id="ARBA00023146"/>
    </source>
</evidence>
<comment type="caution">
    <text evidence="12">Lacks conserved residue(s) required for the propagation of feature annotation.</text>
</comment>
<feature type="binding site" evidence="12">
    <location>
        <begin position="223"/>
        <end position="225"/>
    </location>
    <ligand>
        <name>L-serine</name>
        <dbReference type="ChEBI" id="CHEBI:33384"/>
    </ligand>
</feature>
<proteinExistence type="inferred from homology"/>
<comment type="similarity">
    <text evidence="3 12">Belongs to the class-II aminoacyl-tRNA synthetase family. Type-1 seryl-tRNA synthetase subfamily.</text>
</comment>
<dbReference type="Pfam" id="PF00587">
    <property type="entry name" value="tRNA-synt_2b"/>
    <property type="match status" value="1"/>
</dbReference>
<dbReference type="InterPro" id="IPR002317">
    <property type="entry name" value="Ser-tRNA-ligase_type_1"/>
</dbReference>
<evidence type="ECO:0000256" key="6">
    <source>
        <dbReference type="ARBA" id="ARBA00022741"/>
    </source>
</evidence>
<organism evidence="14 15">
    <name type="scientific">Candidatus Cyrtobacter comes</name>
    <dbReference type="NCBI Taxonomy" id="675776"/>
    <lineage>
        <taxon>Bacteria</taxon>
        <taxon>Pseudomonadati</taxon>
        <taxon>Pseudomonadota</taxon>
        <taxon>Alphaproteobacteria</taxon>
        <taxon>Rickettsiales</taxon>
        <taxon>Candidatus Midichloriaceae</taxon>
        <taxon>Candidatus Cyrtobacter</taxon>
    </lineage>
</organism>
<keyword evidence="5 12" id="KW-0436">Ligase</keyword>
<evidence type="ECO:0000256" key="4">
    <source>
        <dbReference type="ARBA" id="ARBA00022490"/>
    </source>
</evidence>
<dbReference type="InterPro" id="IPR033729">
    <property type="entry name" value="SerRS_core"/>
</dbReference>
<keyword evidence="9 12" id="KW-0030">Aminoacyl-tRNA synthetase</keyword>
<dbReference type="Pfam" id="PF02403">
    <property type="entry name" value="Seryl_tRNA_N"/>
    <property type="match status" value="1"/>
</dbReference>
<gene>
    <name evidence="12" type="primary">serS</name>
    <name evidence="14" type="ORF">Cyrtocomes_00431</name>
</gene>
<evidence type="ECO:0000256" key="8">
    <source>
        <dbReference type="ARBA" id="ARBA00022917"/>
    </source>
</evidence>
<reference evidence="14 15" key="1">
    <citation type="submission" date="2023-02" db="EMBL/GenBank/DDBJ databases">
        <title>Host association and intracellularity evolved multiple times independently in the Rickettsiales.</title>
        <authorList>
            <person name="Castelli M."/>
            <person name="Nardi T."/>
            <person name="Gammuto L."/>
            <person name="Bellinzona G."/>
            <person name="Sabaneyeva E."/>
            <person name="Potekhin A."/>
            <person name="Serra V."/>
            <person name="Petroni G."/>
            <person name="Sassera D."/>
        </authorList>
    </citation>
    <scope>NUCLEOTIDE SEQUENCE [LARGE SCALE GENOMIC DNA]</scope>
    <source>
        <strain evidence="14 15">BOD18</strain>
    </source>
</reference>
<dbReference type="SUPFAM" id="SSF46589">
    <property type="entry name" value="tRNA-binding arm"/>
    <property type="match status" value="1"/>
</dbReference>
<feature type="binding site" evidence="12">
    <location>
        <position position="277"/>
    </location>
    <ligand>
        <name>L-serine</name>
        <dbReference type="ChEBI" id="CHEBI:33384"/>
    </ligand>
</feature>
<dbReference type="PANTHER" id="PTHR43697:SF1">
    <property type="entry name" value="SERINE--TRNA LIGASE"/>
    <property type="match status" value="1"/>
</dbReference>
<evidence type="ECO:0000313" key="15">
    <source>
        <dbReference type="Proteomes" id="UP001293791"/>
    </source>
</evidence>
<keyword evidence="4 12" id="KW-0963">Cytoplasm</keyword>
<dbReference type="PRINTS" id="PR00981">
    <property type="entry name" value="TRNASYNTHSER"/>
</dbReference>
<dbReference type="EMBL" id="JARGYT010000018">
    <property type="protein sequence ID" value="MDZ5762064.1"/>
    <property type="molecule type" value="Genomic_DNA"/>
</dbReference>
<protein>
    <recommendedName>
        <fullName evidence="12">Serine--tRNA ligase</fullName>
        <ecNumber evidence="12">6.1.1.11</ecNumber>
    </recommendedName>
    <alternativeName>
        <fullName evidence="12">Seryl-tRNA synthetase</fullName>
        <shortName evidence="12">SerRS</shortName>
    </alternativeName>
    <alternativeName>
        <fullName evidence="12">Seryl-tRNA(Ser/Sec) synthetase</fullName>
    </alternativeName>
</protein>
<comment type="function">
    <text evidence="12">Catalyzes the attachment of serine to tRNA(Ser). Is also able to aminoacylate tRNA(Sec) with serine, to form the misacylated tRNA L-seryl-tRNA(Sec), which will be further converted into selenocysteinyl-tRNA(Sec).</text>
</comment>
<comment type="catalytic activity">
    <reaction evidence="11 12">
        <text>tRNA(Ser) + L-serine + ATP = L-seryl-tRNA(Ser) + AMP + diphosphate + H(+)</text>
        <dbReference type="Rhea" id="RHEA:12292"/>
        <dbReference type="Rhea" id="RHEA-COMP:9669"/>
        <dbReference type="Rhea" id="RHEA-COMP:9703"/>
        <dbReference type="ChEBI" id="CHEBI:15378"/>
        <dbReference type="ChEBI" id="CHEBI:30616"/>
        <dbReference type="ChEBI" id="CHEBI:33019"/>
        <dbReference type="ChEBI" id="CHEBI:33384"/>
        <dbReference type="ChEBI" id="CHEBI:78442"/>
        <dbReference type="ChEBI" id="CHEBI:78533"/>
        <dbReference type="ChEBI" id="CHEBI:456215"/>
        <dbReference type="EC" id="6.1.1.11"/>
    </reaction>
</comment>
<evidence type="ECO:0000256" key="5">
    <source>
        <dbReference type="ARBA" id="ARBA00022598"/>
    </source>
</evidence>
<dbReference type="Gene3D" id="3.30.930.10">
    <property type="entry name" value="Bira Bifunctional Protein, Domain 2"/>
    <property type="match status" value="1"/>
</dbReference>
<evidence type="ECO:0000313" key="14">
    <source>
        <dbReference type="EMBL" id="MDZ5762064.1"/>
    </source>
</evidence>
<dbReference type="CDD" id="cd00770">
    <property type="entry name" value="SerRS_core"/>
    <property type="match status" value="1"/>
</dbReference>
<dbReference type="InterPro" id="IPR045864">
    <property type="entry name" value="aa-tRNA-synth_II/BPL/LPL"/>
</dbReference>
<comment type="catalytic activity">
    <reaction evidence="10 12">
        <text>tRNA(Sec) + L-serine + ATP = L-seryl-tRNA(Sec) + AMP + diphosphate + H(+)</text>
        <dbReference type="Rhea" id="RHEA:42580"/>
        <dbReference type="Rhea" id="RHEA-COMP:9742"/>
        <dbReference type="Rhea" id="RHEA-COMP:10128"/>
        <dbReference type="ChEBI" id="CHEBI:15378"/>
        <dbReference type="ChEBI" id="CHEBI:30616"/>
        <dbReference type="ChEBI" id="CHEBI:33019"/>
        <dbReference type="ChEBI" id="CHEBI:33384"/>
        <dbReference type="ChEBI" id="CHEBI:78442"/>
        <dbReference type="ChEBI" id="CHEBI:78533"/>
        <dbReference type="ChEBI" id="CHEBI:456215"/>
        <dbReference type="EC" id="6.1.1.11"/>
    </reaction>
</comment>
<keyword evidence="7 12" id="KW-0067">ATP-binding</keyword>
<sequence>MLDIKFIRENPEAFDKEMQRRGQSYSAAQILALDEEIRSVKTIMQGLQSQRNKLAKEFGMAKTPQLLAESTEKIKQAISDEKAKLDVLESDFQKLMSSIPNILFSDVPNGSSESENVTVRNVGEKKSFSFLPKQHFELLQDSMLFEKAAEIAGSRFVLLKGGLAKLERAIASFMLDIHTNEFGYTEVSVPYLVNHAAMFATGQLPKFSQDLFAVEDKFYLIPTAEVPLTNLVSNSIVDENELPLRFVAHTQCFRSEAGSAGKDTRGMLRQHQFAKVELVSITSKESSNNELERILNCAEEVLKRLEIPYRVQLLCSGDIGFSSTKTYDIEVWLPGQNCYREISSCSNCMDFQARRMDARYKDINGNKEFLHTLNGSGLAVGRTLIAILENYQNSDGSITIPTALKKYMGGISFIK</sequence>
<evidence type="ECO:0000256" key="2">
    <source>
        <dbReference type="ARBA" id="ARBA00005045"/>
    </source>
</evidence>
<dbReference type="HAMAP" id="MF_00176">
    <property type="entry name" value="Ser_tRNA_synth_type1"/>
    <property type="match status" value="1"/>
</dbReference>
<evidence type="ECO:0000256" key="10">
    <source>
        <dbReference type="ARBA" id="ARBA00047929"/>
    </source>
</evidence>
<dbReference type="InterPro" id="IPR002314">
    <property type="entry name" value="aa-tRNA-synt_IIb"/>
</dbReference>
<feature type="binding site" evidence="12">
    <location>
        <begin position="341"/>
        <end position="344"/>
    </location>
    <ligand>
        <name>ATP</name>
        <dbReference type="ChEBI" id="CHEBI:30616"/>
    </ligand>
</feature>
<feature type="binding site" evidence="12">
    <location>
        <begin position="254"/>
        <end position="256"/>
    </location>
    <ligand>
        <name>ATP</name>
        <dbReference type="ChEBI" id="CHEBI:30616"/>
    </ligand>
</feature>
<dbReference type="GO" id="GO:0016874">
    <property type="term" value="F:ligase activity"/>
    <property type="evidence" value="ECO:0007669"/>
    <property type="project" value="UniProtKB-KW"/>
</dbReference>
<feature type="binding site" evidence="12">
    <location>
        <position position="376"/>
    </location>
    <ligand>
        <name>L-serine</name>
        <dbReference type="ChEBI" id="CHEBI:33384"/>
    </ligand>
</feature>
<keyword evidence="8 12" id="KW-0648">Protein biosynthesis</keyword>
<evidence type="ECO:0000256" key="1">
    <source>
        <dbReference type="ARBA" id="ARBA00004496"/>
    </source>
</evidence>
<comment type="subunit">
    <text evidence="12">Homodimer. The tRNA molecule binds across the dimer.</text>
</comment>
<comment type="domain">
    <text evidence="12">Consists of two distinct domains, a catalytic core and a N-terminal extension that is involved in tRNA binding.</text>
</comment>
<dbReference type="PROSITE" id="PS50862">
    <property type="entry name" value="AA_TRNA_LIGASE_II"/>
    <property type="match status" value="1"/>
</dbReference>
<comment type="caution">
    <text evidence="14">The sequence shown here is derived from an EMBL/GenBank/DDBJ whole genome shotgun (WGS) entry which is preliminary data.</text>
</comment>
<keyword evidence="6 12" id="KW-0547">Nucleotide-binding</keyword>
<dbReference type="InterPro" id="IPR010978">
    <property type="entry name" value="tRNA-bd_arm"/>
</dbReference>
<evidence type="ECO:0000256" key="3">
    <source>
        <dbReference type="ARBA" id="ARBA00010728"/>
    </source>
</evidence>
<evidence type="ECO:0000256" key="11">
    <source>
        <dbReference type="ARBA" id="ARBA00048823"/>
    </source>
</evidence>
<dbReference type="PANTHER" id="PTHR43697">
    <property type="entry name" value="SERYL-TRNA SYNTHETASE"/>
    <property type="match status" value="1"/>
</dbReference>
<evidence type="ECO:0000256" key="12">
    <source>
        <dbReference type="HAMAP-Rule" id="MF_00176"/>
    </source>
</evidence>
<name>A0ABU5L7G5_9RICK</name>
<dbReference type="RefSeq" id="WP_322497551.1">
    <property type="nucleotide sequence ID" value="NZ_JARGYT010000018.1"/>
</dbReference>
<dbReference type="InterPro" id="IPR015866">
    <property type="entry name" value="Ser-tRNA-synth_1_N"/>
</dbReference>
<dbReference type="SUPFAM" id="SSF55681">
    <property type="entry name" value="Class II aaRS and biotin synthetases"/>
    <property type="match status" value="1"/>
</dbReference>
<feature type="domain" description="Aminoacyl-transfer RNA synthetases class-II family profile" evidence="13">
    <location>
        <begin position="165"/>
        <end position="401"/>
    </location>
</feature>
<evidence type="ECO:0000259" key="13">
    <source>
        <dbReference type="PROSITE" id="PS50862"/>
    </source>
</evidence>